<evidence type="ECO:0000313" key="1">
    <source>
        <dbReference type="EMBL" id="KAI3770747.1"/>
    </source>
</evidence>
<reference evidence="1 2" key="2">
    <citation type="journal article" date="2022" name="Mol. Ecol. Resour.">
        <title>The genomes of chicory, endive, great burdock and yacon provide insights into Asteraceae paleo-polyploidization history and plant inulin production.</title>
        <authorList>
            <person name="Fan W."/>
            <person name="Wang S."/>
            <person name="Wang H."/>
            <person name="Wang A."/>
            <person name="Jiang F."/>
            <person name="Liu H."/>
            <person name="Zhao H."/>
            <person name="Xu D."/>
            <person name="Zhang Y."/>
        </authorList>
    </citation>
    <scope>NUCLEOTIDE SEQUENCE [LARGE SCALE GENOMIC DNA]</scope>
    <source>
        <strain evidence="2">cv. Niubang</strain>
    </source>
</reference>
<name>A0ACB9FHW0_ARCLA</name>
<protein>
    <submittedName>
        <fullName evidence="1">Uncharacterized protein</fullName>
    </submittedName>
</protein>
<comment type="caution">
    <text evidence="1">The sequence shown here is derived from an EMBL/GenBank/DDBJ whole genome shotgun (WGS) entry which is preliminary data.</text>
</comment>
<accession>A0ACB9FHW0</accession>
<organism evidence="1 2">
    <name type="scientific">Arctium lappa</name>
    <name type="common">Greater burdock</name>
    <name type="synonym">Lappa major</name>
    <dbReference type="NCBI Taxonomy" id="4217"/>
    <lineage>
        <taxon>Eukaryota</taxon>
        <taxon>Viridiplantae</taxon>
        <taxon>Streptophyta</taxon>
        <taxon>Embryophyta</taxon>
        <taxon>Tracheophyta</taxon>
        <taxon>Spermatophyta</taxon>
        <taxon>Magnoliopsida</taxon>
        <taxon>eudicotyledons</taxon>
        <taxon>Gunneridae</taxon>
        <taxon>Pentapetalae</taxon>
        <taxon>asterids</taxon>
        <taxon>campanulids</taxon>
        <taxon>Asterales</taxon>
        <taxon>Asteraceae</taxon>
        <taxon>Carduoideae</taxon>
        <taxon>Cardueae</taxon>
        <taxon>Arctiinae</taxon>
        <taxon>Arctium</taxon>
    </lineage>
</organism>
<evidence type="ECO:0000313" key="2">
    <source>
        <dbReference type="Proteomes" id="UP001055879"/>
    </source>
</evidence>
<reference evidence="2" key="1">
    <citation type="journal article" date="2022" name="Mol. Ecol. Resour.">
        <title>The genomes of chicory, endive, great burdock and yacon provide insights into Asteraceae palaeo-polyploidization history and plant inulin production.</title>
        <authorList>
            <person name="Fan W."/>
            <person name="Wang S."/>
            <person name="Wang H."/>
            <person name="Wang A."/>
            <person name="Jiang F."/>
            <person name="Liu H."/>
            <person name="Zhao H."/>
            <person name="Xu D."/>
            <person name="Zhang Y."/>
        </authorList>
    </citation>
    <scope>NUCLEOTIDE SEQUENCE [LARGE SCALE GENOMIC DNA]</scope>
    <source>
        <strain evidence="2">cv. Niubang</strain>
    </source>
</reference>
<gene>
    <name evidence="1" type="ORF">L6452_01890</name>
</gene>
<proteinExistence type="predicted"/>
<dbReference type="Proteomes" id="UP001055879">
    <property type="component" value="Linkage Group LG01"/>
</dbReference>
<sequence>MGEDQKRTKEATMKKRKEGGSSRQTDRLSSSFSVDSTVSCHPTSYILQKTKSTNSNYIIIAFLFFHQEPPLSSLDSHRETHTHTEFKEREKLHISNCLII</sequence>
<dbReference type="EMBL" id="CM042047">
    <property type="protein sequence ID" value="KAI3770747.1"/>
    <property type="molecule type" value="Genomic_DNA"/>
</dbReference>
<keyword evidence="2" id="KW-1185">Reference proteome</keyword>